<accession>A0A7C8IHH0</accession>
<evidence type="ECO:0000313" key="1">
    <source>
        <dbReference type="EMBL" id="KAF2877291.1"/>
    </source>
</evidence>
<dbReference type="EMBL" id="JAADJZ010000002">
    <property type="protein sequence ID" value="KAF2877291.1"/>
    <property type="molecule type" value="Genomic_DNA"/>
</dbReference>
<evidence type="ECO:0000313" key="2">
    <source>
        <dbReference type="Proteomes" id="UP000481861"/>
    </source>
</evidence>
<sequence>MAAPFRFFDLPNELQTQILSWCPTSTFALIKVSRRARNHFDTHKHTIIQCLARSPPPELRHKIRLIIALRQDYLLPMDNFELAMFGIVRQPAEGYGYEAEGYDTSLTVPDFAFTLPTQGQVVARPISPPVLRFLDDRFPAMRTLQLLHQIQMDCDRRCGGWNNVQLGQVTINRMFQQVKHAFVDSNFSLCNTMRISTAAKQPLPIFENLSNNEFQQVQAAYTASKQGNIMMFGVGEYRSVMRLVWKRCEMMNPARVNAVVQRVCDIRMTHPKHIHPV</sequence>
<organism evidence="1 2">
    <name type="scientific">Massariosphaeria phaeospora</name>
    <dbReference type="NCBI Taxonomy" id="100035"/>
    <lineage>
        <taxon>Eukaryota</taxon>
        <taxon>Fungi</taxon>
        <taxon>Dikarya</taxon>
        <taxon>Ascomycota</taxon>
        <taxon>Pezizomycotina</taxon>
        <taxon>Dothideomycetes</taxon>
        <taxon>Pleosporomycetidae</taxon>
        <taxon>Pleosporales</taxon>
        <taxon>Pleosporales incertae sedis</taxon>
        <taxon>Massariosphaeria</taxon>
    </lineage>
</organism>
<proteinExistence type="predicted"/>
<name>A0A7C8IHH0_9PLEO</name>
<comment type="caution">
    <text evidence="1">The sequence shown here is derived from an EMBL/GenBank/DDBJ whole genome shotgun (WGS) entry which is preliminary data.</text>
</comment>
<dbReference type="Proteomes" id="UP000481861">
    <property type="component" value="Unassembled WGS sequence"/>
</dbReference>
<dbReference type="OrthoDB" id="3943306at2759"/>
<keyword evidence="2" id="KW-1185">Reference proteome</keyword>
<gene>
    <name evidence="1" type="ORF">BDV95DRAFT_589891</name>
</gene>
<dbReference type="AlphaFoldDB" id="A0A7C8IHH0"/>
<reference evidence="1 2" key="1">
    <citation type="submission" date="2020-01" db="EMBL/GenBank/DDBJ databases">
        <authorList>
            <consortium name="DOE Joint Genome Institute"/>
            <person name="Haridas S."/>
            <person name="Albert R."/>
            <person name="Binder M."/>
            <person name="Bloem J."/>
            <person name="Labutti K."/>
            <person name="Salamov A."/>
            <person name="Andreopoulos B."/>
            <person name="Baker S.E."/>
            <person name="Barry K."/>
            <person name="Bills G."/>
            <person name="Bluhm B.H."/>
            <person name="Cannon C."/>
            <person name="Castanera R."/>
            <person name="Culley D.E."/>
            <person name="Daum C."/>
            <person name="Ezra D."/>
            <person name="Gonzalez J.B."/>
            <person name="Henrissat B."/>
            <person name="Kuo A."/>
            <person name="Liang C."/>
            <person name="Lipzen A."/>
            <person name="Lutzoni F."/>
            <person name="Magnuson J."/>
            <person name="Mondo S."/>
            <person name="Nolan M."/>
            <person name="Ohm R."/>
            <person name="Pangilinan J."/>
            <person name="Park H.-J.H."/>
            <person name="Ramirez L."/>
            <person name="Alfaro M."/>
            <person name="Sun H."/>
            <person name="Tritt A."/>
            <person name="Yoshinaga Y."/>
            <person name="Zwiers L.-H.L."/>
            <person name="Turgeon B.G."/>
            <person name="Goodwin S.B."/>
            <person name="Spatafora J.W."/>
            <person name="Crous P.W."/>
            <person name="Grigoriev I.V."/>
        </authorList>
    </citation>
    <scope>NUCLEOTIDE SEQUENCE [LARGE SCALE GENOMIC DNA]</scope>
    <source>
        <strain evidence="1 2">CBS 611.86</strain>
    </source>
</reference>
<protein>
    <submittedName>
        <fullName evidence="1">Uncharacterized protein</fullName>
    </submittedName>
</protein>